<evidence type="ECO:0000313" key="1">
    <source>
        <dbReference type="EMBL" id="KAF2462675.1"/>
    </source>
</evidence>
<dbReference type="EMBL" id="MU003568">
    <property type="protein sequence ID" value="KAF2462675.1"/>
    <property type="molecule type" value="Genomic_DNA"/>
</dbReference>
<dbReference type="Proteomes" id="UP000799755">
    <property type="component" value="Unassembled WGS sequence"/>
</dbReference>
<keyword evidence="2" id="KW-1185">Reference proteome</keyword>
<sequence>MPHALSIFHRRNTSTSTSTFTAPTSSSSLNIHLLIPPNPSTTLNTTSTSNSNPTTPTKRFTPPSTFRYAVILLKARPTPADIETLSDYTSNRTPPSSPTSVPSTRTPQSFCNSGSGSTASSSGYFPAIGFGLEEECERRRQGWERERKAETPPPPYTP</sequence>
<evidence type="ECO:0000313" key="2">
    <source>
        <dbReference type="Proteomes" id="UP000799755"/>
    </source>
</evidence>
<proteinExistence type="predicted"/>
<organism evidence="1 2">
    <name type="scientific">Lindgomyces ingoldianus</name>
    <dbReference type="NCBI Taxonomy" id="673940"/>
    <lineage>
        <taxon>Eukaryota</taxon>
        <taxon>Fungi</taxon>
        <taxon>Dikarya</taxon>
        <taxon>Ascomycota</taxon>
        <taxon>Pezizomycotina</taxon>
        <taxon>Dothideomycetes</taxon>
        <taxon>Pleosporomycetidae</taxon>
        <taxon>Pleosporales</taxon>
        <taxon>Lindgomycetaceae</taxon>
        <taxon>Lindgomyces</taxon>
    </lineage>
</organism>
<reference evidence="1" key="1">
    <citation type="journal article" date="2020" name="Stud. Mycol.">
        <title>101 Dothideomycetes genomes: a test case for predicting lifestyles and emergence of pathogens.</title>
        <authorList>
            <person name="Haridas S."/>
            <person name="Albert R."/>
            <person name="Binder M."/>
            <person name="Bloem J."/>
            <person name="Labutti K."/>
            <person name="Salamov A."/>
            <person name="Andreopoulos B."/>
            <person name="Baker S."/>
            <person name="Barry K."/>
            <person name="Bills G."/>
            <person name="Bluhm B."/>
            <person name="Cannon C."/>
            <person name="Castanera R."/>
            <person name="Culley D."/>
            <person name="Daum C."/>
            <person name="Ezra D."/>
            <person name="Gonzalez J."/>
            <person name="Henrissat B."/>
            <person name="Kuo A."/>
            <person name="Liang C."/>
            <person name="Lipzen A."/>
            <person name="Lutzoni F."/>
            <person name="Magnuson J."/>
            <person name="Mondo S."/>
            <person name="Nolan M."/>
            <person name="Ohm R."/>
            <person name="Pangilinan J."/>
            <person name="Park H.-J."/>
            <person name="Ramirez L."/>
            <person name="Alfaro M."/>
            <person name="Sun H."/>
            <person name="Tritt A."/>
            <person name="Yoshinaga Y."/>
            <person name="Zwiers L.-H."/>
            <person name="Turgeon B."/>
            <person name="Goodwin S."/>
            <person name="Spatafora J."/>
            <person name="Crous P."/>
            <person name="Grigoriev I."/>
        </authorList>
    </citation>
    <scope>NUCLEOTIDE SEQUENCE</scope>
    <source>
        <strain evidence="1">ATCC 200398</strain>
    </source>
</reference>
<gene>
    <name evidence="1" type="ORF">BDR25DRAFT_320577</name>
</gene>
<comment type="caution">
    <text evidence="1">The sequence shown here is derived from an EMBL/GenBank/DDBJ whole genome shotgun (WGS) entry which is preliminary data.</text>
</comment>
<protein>
    <submittedName>
        <fullName evidence="1">Uncharacterized protein</fullName>
    </submittedName>
</protein>
<name>A0ACB6Q792_9PLEO</name>
<accession>A0ACB6Q792</accession>